<organism evidence="3 4">
    <name type="scientific">Aspergillus coremiiformis</name>
    <dbReference type="NCBI Taxonomy" id="138285"/>
    <lineage>
        <taxon>Eukaryota</taxon>
        <taxon>Fungi</taxon>
        <taxon>Dikarya</taxon>
        <taxon>Ascomycota</taxon>
        <taxon>Pezizomycotina</taxon>
        <taxon>Eurotiomycetes</taxon>
        <taxon>Eurotiomycetidae</taxon>
        <taxon>Eurotiales</taxon>
        <taxon>Aspergillaceae</taxon>
        <taxon>Aspergillus</taxon>
        <taxon>Aspergillus subgen. Circumdati</taxon>
    </lineage>
</organism>
<dbReference type="GO" id="GO:0010945">
    <property type="term" value="F:coenzyme A diphosphatase activity"/>
    <property type="evidence" value="ECO:0007669"/>
    <property type="project" value="InterPro"/>
</dbReference>
<dbReference type="EMBL" id="ML739160">
    <property type="protein sequence ID" value="KAE8351656.1"/>
    <property type="molecule type" value="Genomic_DNA"/>
</dbReference>
<accession>A0A5N6Z3Y2</accession>
<keyword evidence="4" id="KW-1185">Reference proteome</keyword>
<keyword evidence="1" id="KW-1133">Transmembrane helix</keyword>
<keyword evidence="3" id="KW-0378">Hydrolase</keyword>
<dbReference type="Proteomes" id="UP000327118">
    <property type="component" value="Unassembled WGS sequence"/>
</dbReference>
<dbReference type="Gene3D" id="3.90.79.10">
    <property type="entry name" value="Nucleoside Triphosphate Pyrophosphohydrolase"/>
    <property type="match status" value="1"/>
</dbReference>
<evidence type="ECO:0000256" key="1">
    <source>
        <dbReference type="SAM" id="Phobius"/>
    </source>
</evidence>
<keyword evidence="1" id="KW-0472">Membrane</keyword>
<feature type="domain" description="Nudix hydrolase" evidence="2">
    <location>
        <begin position="41"/>
        <end position="223"/>
    </location>
</feature>
<evidence type="ECO:0000259" key="2">
    <source>
        <dbReference type="PROSITE" id="PS51462"/>
    </source>
</evidence>
<dbReference type="SUPFAM" id="SSF55811">
    <property type="entry name" value="Nudix"/>
    <property type="match status" value="1"/>
</dbReference>
<dbReference type="PANTHER" id="PTHR12992:SF44">
    <property type="entry name" value="NUDIX HYDROLASE DOMAIN-CONTAINING PROTEIN"/>
    <property type="match status" value="1"/>
</dbReference>
<dbReference type="AlphaFoldDB" id="A0A5N6Z3Y2"/>
<gene>
    <name evidence="3" type="ORF">BDV28DRAFT_136609</name>
</gene>
<evidence type="ECO:0000313" key="3">
    <source>
        <dbReference type="EMBL" id="KAE8351656.1"/>
    </source>
</evidence>
<dbReference type="PANTHER" id="PTHR12992">
    <property type="entry name" value="NUDIX HYDROLASE"/>
    <property type="match status" value="1"/>
</dbReference>
<dbReference type="OrthoDB" id="77989at2759"/>
<proteinExistence type="predicted"/>
<dbReference type="CDD" id="cd03426">
    <property type="entry name" value="NUDIX_CoAse_Nudt7"/>
    <property type="match status" value="1"/>
</dbReference>
<evidence type="ECO:0000313" key="4">
    <source>
        <dbReference type="Proteomes" id="UP000327118"/>
    </source>
</evidence>
<name>A0A5N6Z3Y2_9EURO</name>
<feature type="transmembrane region" description="Helical" evidence="1">
    <location>
        <begin position="425"/>
        <end position="446"/>
    </location>
</feature>
<protein>
    <submittedName>
        <fullName evidence="3">NUDIX family hydrolase</fullName>
    </submittedName>
</protein>
<keyword evidence="1" id="KW-0812">Transmembrane</keyword>
<sequence length="455" mass="51395">METLNPESLEEPVPLSMSLHEVLADLHEHSYSHVPNPPSCKKRASVALVLRVRPTHNHWPDSQLSSLSPHNNNNPTSVKQRLETFFSQRWVQKGDPEALFIKRASRVGDRWTGHVALPGGKRDPEDADDKAAAIREASEEVGLDLTTDDCIYVGNLPERVVSTGWTSVPLMVLCPYIFLLTCSDSPTLRLQPTEVASTHWVPLRSLLSPLQRTVEYVDMSQRYTKTAGFVTCLTTRYMLGLMEFSAIRLRPTESLQCTPSPGFIAKDNRASSSLLQRFKSWFLGKETESDLQTEPLLLWGLTLGILVDFLDMLPPHTAVQLWEYPTFTSPDLRLIIGILTYSLRRRKRLQAKSAYHPTHTAMDNQTAAVTVMDGDTAETNHMHNEVSIEGLGVGRSYGSFTNTDLERDTHAVGIMLKGYYARLRIAIRILLAWRAVIGSFMVIYTWKLFRRFVQC</sequence>
<reference evidence="4" key="1">
    <citation type="submission" date="2019-04" db="EMBL/GenBank/DDBJ databases">
        <title>Friends and foes A comparative genomics studyof 23 Aspergillus species from section Flavi.</title>
        <authorList>
            <consortium name="DOE Joint Genome Institute"/>
            <person name="Kjaerbolling I."/>
            <person name="Vesth T."/>
            <person name="Frisvad J.C."/>
            <person name="Nybo J.L."/>
            <person name="Theobald S."/>
            <person name="Kildgaard S."/>
            <person name="Isbrandt T."/>
            <person name="Kuo A."/>
            <person name="Sato A."/>
            <person name="Lyhne E.K."/>
            <person name="Kogle M.E."/>
            <person name="Wiebenga A."/>
            <person name="Kun R.S."/>
            <person name="Lubbers R.J."/>
            <person name="Makela M.R."/>
            <person name="Barry K."/>
            <person name="Chovatia M."/>
            <person name="Clum A."/>
            <person name="Daum C."/>
            <person name="Haridas S."/>
            <person name="He G."/>
            <person name="LaButti K."/>
            <person name="Lipzen A."/>
            <person name="Mondo S."/>
            <person name="Riley R."/>
            <person name="Salamov A."/>
            <person name="Simmons B.A."/>
            <person name="Magnuson J.K."/>
            <person name="Henrissat B."/>
            <person name="Mortensen U.H."/>
            <person name="Larsen T.O."/>
            <person name="Devries R.P."/>
            <person name="Grigoriev I.V."/>
            <person name="Machida M."/>
            <person name="Baker S.E."/>
            <person name="Andersen M.R."/>
        </authorList>
    </citation>
    <scope>NUCLEOTIDE SEQUENCE [LARGE SCALE GENOMIC DNA]</scope>
    <source>
        <strain evidence="4">CBS 553.77</strain>
    </source>
</reference>
<dbReference type="InterPro" id="IPR000086">
    <property type="entry name" value="NUDIX_hydrolase_dom"/>
</dbReference>
<dbReference type="InterPro" id="IPR045121">
    <property type="entry name" value="CoAse"/>
</dbReference>
<dbReference type="Pfam" id="PF00293">
    <property type="entry name" value="NUDIX"/>
    <property type="match status" value="1"/>
</dbReference>
<dbReference type="InterPro" id="IPR015797">
    <property type="entry name" value="NUDIX_hydrolase-like_dom_sf"/>
</dbReference>
<dbReference type="PROSITE" id="PS51462">
    <property type="entry name" value="NUDIX"/>
    <property type="match status" value="1"/>
</dbReference>